<evidence type="ECO:0000256" key="8">
    <source>
        <dbReference type="ARBA" id="ARBA00023242"/>
    </source>
</evidence>
<evidence type="ECO:0000256" key="3">
    <source>
        <dbReference type="ARBA" id="ARBA00022741"/>
    </source>
</evidence>
<dbReference type="Gene3D" id="3.40.50.300">
    <property type="entry name" value="P-loop containing nucleotide triphosphate hydrolases"/>
    <property type="match status" value="1"/>
</dbReference>
<keyword evidence="6" id="KW-0067">ATP-binding</keyword>
<dbReference type="PROSITE" id="PS51194">
    <property type="entry name" value="HELICASE_CTER"/>
    <property type="match status" value="1"/>
</dbReference>
<dbReference type="InterPro" id="IPR001650">
    <property type="entry name" value="Helicase_C-like"/>
</dbReference>
<comment type="similarity">
    <text evidence="2">Belongs to the SNF2/RAD54 helicase family.</text>
</comment>
<accession>A0A7S3DV66</accession>
<keyword evidence="4" id="KW-0378">Hydrolase</keyword>
<evidence type="ECO:0000256" key="1">
    <source>
        <dbReference type="ARBA" id="ARBA00004123"/>
    </source>
</evidence>
<dbReference type="AlphaFoldDB" id="A0A7S3DV66"/>
<feature type="region of interest" description="Disordered" evidence="9">
    <location>
        <begin position="735"/>
        <end position="761"/>
    </location>
</feature>
<dbReference type="EMBL" id="HBHT01030674">
    <property type="protein sequence ID" value="CAD9982473.1"/>
    <property type="molecule type" value="Transcribed_RNA"/>
</dbReference>
<feature type="domain" description="Helicase C-terminal" evidence="11">
    <location>
        <begin position="442"/>
        <end position="609"/>
    </location>
</feature>
<evidence type="ECO:0000313" key="12">
    <source>
        <dbReference type="EMBL" id="CAD9982473.1"/>
    </source>
</evidence>
<sequence length="761" mass="85594">MEDFRRDCNITDSSSAETESIGESPRWILATKKESSVRGGSPESIVVDADLAKQVMSHQKEGVEFIWRNCFADWDKSSDGNDAAGGCIVAHEMGLGKSFTTITLLHTVMNNLCLPESERSEKRRCVRRVLLLAPANVIRNWENEIKEWTNELEHKLPLINLQRSQSGYREDDAENWEKSGGVLLMSDKLFCKQFSSRIIKEATPDILVLDEAHTMLKNATTKISKILRKIPTKRIILLTGTPMQNNATEFYQLVNFVRPGIIPGISSDAAFEAEYRKPIESGLPQDASDESNELSQKKQLKLNTIVEPFLHRRTKDVLKDKLPKSFDVLLTLQQSVCQQHILKAYERYCRVTGRNNFFRRYQLLSPVLNHPTGLKSKAEKAEKVSKRARMDNSRIDINADESNLAKEILGTLQNSTLEKLHEARNSPKIIILAHILGMAFQRGEKVLVYSKCLITLGLITKFLESKDWKKEIGSLAAKFPHDRLGGLRKGKDFVRIDGSIESGKRGVLVEQFNSTDSIMVFLISAEAGGIGINLTSASRVVIMDNHFNPSVSDQCVARAHRFGQQKQVYCYRLAIEGTLETKVYARGVNKSGVASGVVEGVPLEQCFDRSELENLEKTDYKVTCCLCGKKRLLDPDKDPPEDDEEWECTQIGDSYTCSVLADDTNSSCNRTGIQDVILEHLVGVVNHRTRKSPLVVAWSPVHNSKATSRKVNEKQNKQQVIAGDELSCHGIQVHNKKRERREGNANGSHTKRHMMGFIQDD</sequence>
<comment type="subcellular location">
    <subcellularLocation>
        <location evidence="1">Nucleus</location>
    </subcellularLocation>
</comment>
<evidence type="ECO:0000256" key="2">
    <source>
        <dbReference type="ARBA" id="ARBA00007025"/>
    </source>
</evidence>
<organism evidence="12">
    <name type="scientific">Entomoneis paludosa</name>
    <dbReference type="NCBI Taxonomy" id="265537"/>
    <lineage>
        <taxon>Eukaryota</taxon>
        <taxon>Sar</taxon>
        <taxon>Stramenopiles</taxon>
        <taxon>Ochrophyta</taxon>
        <taxon>Bacillariophyta</taxon>
        <taxon>Bacillariophyceae</taxon>
        <taxon>Bacillariophycidae</taxon>
        <taxon>Entomoneidaceae</taxon>
        <taxon>Entomoneis</taxon>
    </lineage>
</organism>
<dbReference type="GO" id="GO:0004386">
    <property type="term" value="F:helicase activity"/>
    <property type="evidence" value="ECO:0007669"/>
    <property type="project" value="UniProtKB-KW"/>
</dbReference>
<dbReference type="GO" id="GO:0016887">
    <property type="term" value="F:ATP hydrolysis activity"/>
    <property type="evidence" value="ECO:0007669"/>
    <property type="project" value="InterPro"/>
</dbReference>
<dbReference type="InterPro" id="IPR000330">
    <property type="entry name" value="SNF2_N"/>
</dbReference>
<keyword evidence="5" id="KW-0347">Helicase</keyword>
<dbReference type="InterPro" id="IPR044574">
    <property type="entry name" value="ARIP4-like"/>
</dbReference>
<dbReference type="InterPro" id="IPR027417">
    <property type="entry name" value="P-loop_NTPase"/>
</dbReference>
<dbReference type="PANTHER" id="PTHR45797:SF1">
    <property type="entry name" value="HELICASE ARIP4"/>
    <property type="match status" value="1"/>
</dbReference>
<evidence type="ECO:0000256" key="5">
    <source>
        <dbReference type="ARBA" id="ARBA00022806"/>
    </source>
</evidence>
<feature type="domain" description="Helicase ATP-binding" evidence="10">
    <location>
        <begin position="78"/>
        <end position="260"/>
    </location>
</feature>
<evidence type="ECO:0000259" key="10">
    <source>
        <dbReference type="PROSITE" id="PS51192"/>
    </source>
</evidence>
<dbReference type="InterPro" id="IPR038718">
    <property type="entry name" value="SNF2-like_sf"/>
</dbReference>
<dbReference type="GO" id="GO:0005524">
    <property type="term" value="F:ATP binding"/>
    <property type="evidence" value="ECO:0007669"/>
    <property type="project" value="UniProtKB-KW"/>
</dbReference>
<dbReference type="Gene3D" id="3.40.50.10810">
    <property type="entry name" value="Tandem AAA-ATPase domain"/>
    <property type="match status" value="1"/>
</dbReference>
<feature type="region of interest" description="Disordered" evidence="9">
    <location>
        <begin position="1"/>
        <end position="22"/>
    </location>
</feature>
<evidence type="ECO:0008006" key="13">
    <source>
        <dbReference type="Google" id="ProtNLM"/>
    </source>
</evidence>
<protein>
    <recommendedName>
        <fullName evidence="13">Helicase ATP-binding domain-containing protein</fullName>
    </recommendedName>
</protein>
<proteinExistence type="inferred from homology"/>
<dbReference type="SMART" id="SM00487">
    <property type="entry name" value="DEXDc"/>
    <property type="match status" value="1"/>
</dbReference>
<keyword evidence="8" id="KW-0539">Nucleus</keyword>
<dbReference type="GO" id="GO:0005634">
    <property type="term" value="C:nucleus"/>
    <property type="evidence" value="ECO:0007669"/>
    <property type="project" value="UniProtKB-SubCell"/>
</dbReference>
<dbReference type="Pfam" id="PF00176">
    <property type="entry name" value="SNF2-rel_dom"/>
    <property type="match status" value="1"/>
</dbReference>
<dbReference type="InterPro" id="IPR014001">
    <property type="entry name" value="Helicase_ATP-bd"/>
</dbReference>
<keyword evidence="3" id="KW-0547">Nucleotide-binding</keyword>
<gene>
    <name evidence="12" type="ORF">APAL1065_LOCUS20577</name>
</gene>
<evidence type="ECO:0000256" key="4">
    <source>
        <dbReference type="ARBA" id="ARBA00022801"/>
    </source>
</evidence>
<evidence type="ECO:0000256" key="6">
    <source>
        <dbReference type="ARBA" id="ARBA00022840"/>
    </source>
</evidence>
<name>A0A7S3DV66_9STRA</name>
<evidence type="ECO:0000256" key="7">
    <source>
        <dbReference type="ARBA" id="ARBA00023125"/>
    </source>
</evidence>
<dbReference type="SUPFAM" id="SSF52540">
    <property type="entry name" value="P-loop containing nucleoside triphosphate hydrolases"/>
    <property type="match status" value="2"/>
</dbReference>
<dbReference type="PANTHER" id="PTHR45797">
    <property type="entry name" value="RAD54-LIKE"/>
    <property type="match status" value="1"/>
</dbReference>
<evidence type="ECO:0000256" key="9">
    <source>
        <dbReference type="SAM" id="MobiDB-lite"/>
    </source>
</evidence>
<dbReference type="Pfam" id="PF00271">
    <property type="entry name" value="Helicase_C"/>
    <property type="match status" value="1"/>
</dbReference>
<dbReference type="GO" id="GO:0003677">
    <property type="term" value="F:DNA binding"/>
    <property type="evidence" value="ECO:0007669"/>
    <property type="project" value="UniProtKB-KW"/>
</dbReference>
<dbReference type="PROSITE" id="PS51192">
    <property type="entry name" value="HELICASE_ATP_BIND_1"/>
    <property type="match status" value="1"/>
</dbReference>
<dbReference type="CDD" id="cd18793">
    <property type="entry name" value="SF2_C_SNF"/>
    <property type="match status" value="1"/>
</dbReference>
<reference evidence="12" key="1">
    <citation type="submission" date="2021-01" db="EMBL/GenBank/DDBJ databases">
        <authorList>
            <person name="Corre E."/>
            <person name="Pelletier E."/>
            <person name="Niang G."/>
            <person name="Scheremetjew M."/>
            <person name="Finn R."/>
            <person name="Kale V."/>
            <person name="Holt S."/>
            <person name="Cochrane G."/>
            <person name="Meng A."/>
            <person name="Brown T."/>
            <person name="Cohen L."/>
        </authorList>
    </citation>
    <scope>NUCLEOTIDE SEQUENCE</scope>
    <source>
        <strain evidence="12">CCMP125</strain>
    </source>
</reference>
<dbReference type="InterPro" id="IPR049730">
    <property type="entry name" value="SNF2/RAD54-like_C"/>
</dbReference>
<keyword evidence="7" id="KW-0238">DNA-binding</keyword>
<dbReference type="SMART" id="SM00490">
    <property type="entry name" value="HELICc"/>
    <property type="match status" value="1"/>
</dbReference>
<evidence type="ECO:0000259" key="11">
    <source>
        <dbReference type="PROSITE" id="PS51194"/>
    </source>
</evidence>